<sequence length="170" mass="18339">MKVILKQNVKNLGMVGSIVDVKPGYARNFLIPHRLAELATEGAIKNWQLGAERRAKRIEAELAEARAIAEKLAGVVLPFTKTVNSDGVVFGSVNKADIYKALNALGHNISKDAIELNMPIKALGETEVGIYLKPTVTATIKVQINPLTTVEEKVADAKPEEKAEAVAEAK</sequence>
<dbReference type="EMBL" id="NFJD01000001">
    <property type="protein sequence ID" value="OUO57354.1"/>
    <property type="molecule type" value="Genomic_DNA"/>
</dbReference>
<comment type="similarity">
    <text evidence="1 7">Belongs to the bacterial ribosomal protein bL9 family.</text>
</comment>
<reference evidence="10" key="1">
    <citation type="submission" date="2017-04" db="EMBL/GenBank/DDBJ databases">
        <title>Function of individual gut microbiota members based on whole genome sequencing of pure cultures obtained from chicken caecum.</title>
        <authorList>
            <person name="Medvecky M."/>
            <person name="Cejkova D."/>
            <person name="Polansky O."/>
            <person name="Karasova D."/>
            <person name="Kubasova T."/>
            <person name="Cizek A."/>
            <person name="Rychlik I."/>
        </authorList>
    </citation>
    <scope>NUCLEOTIDE SEQUENCE [LARGE SCALE GENOMIC DNA]</scope>
    <source>
        <strain evidence="10">An273</strain>
    </source>
</reference>
<dbReference type="GO" id="GO:0006412">
    <property type="term" value="P:translation"/>
    <property type="evidence" value="ECO:0007669"/>
    <property type="project" value="UniProtKB-UniRule"/>
</dbReference>
<gene>
    <name evidence="7" type="primary">rplI</name>
    <name evidence="9" type="ORF">B5F75_00850</name>
</gene>
<evidence type="ECO:0000313" key="10">
    <source>
        <dbReference type="Proteomes" id="UP000196368"/>
    </source>
</evidence>
<dbReference type="GO" id="GO:0003735">
    <property type="term" value="F:structural constituent of ribosome"/>
    <property type="evidence" value="ECO:0007669"/>
    <property type="project" value="InterPro"/>
</dbReference>
<dbReference type="InterPro" id="IPR009027">
    <property type="entry name" value="Ribosomal_bL9/RNase_H1_N"/>
</dbReference>
<evidence type="ECO:0000256" key="7">
    <source>
        <dbReference type="HAMAP-Rule" id="MF_00503"/>
    </source>
</evidence>
<dbReference type="Gene3D" id="3.10.430.100">
    <property type="entry name" value="Ribosomal protein L9, C-terminal domain"/>
    <property type="match status" value="1"/>
</dbReference>
<dbReference type="PANTHER" id="PTHR21368">
    <property type="entry name" value="50S RIBOSOMAL PROTEIN L9"/>
    <property type="match status" value="1"/>
</dbReference>
<protein>
    <recommendedName>
        <fullName evidence="6 7">Large ribosomal subunit protein bL9</fullName>
    </recommendedName>
</protein>
<name>A0A1Y4DE07_9BACT</name>
<dbReference type="NCBIfam" id="TIGR00158">
    <property type="entry name" value="L9"/>
    <property type="match status" value="1"/>
</dbReference>
<comment type="function">
    <text evidence="7">Binds to the 23S rRNA.</text>
</comment>
<dbReference type="Pfam" id="PF03948">
    <property type="entry name" value="Ribosomal_L9_C"/>
    <property type="match status" value="1"/>
</dbReference>
<keyword evidence="2 7" id="KW-0699">rRNA-binding</keyword>
<dbReference type="GO" id="GO:0005840">
    <property type="term" value="C:ribosome"/>
    <property type="evidence" value="ECO:0007669"/>
    <property type="project" value="UniProtKB-KW"/>
</dbReference>
<dbReference type="RefSeq" id="WP_087286499.1">
    <property type="nucleotide sequence ID" value="NZ_NFJD01000001.1"/>
</dbReference>
<keyword evidence="3 7" id="KW-0694">RNA-binding</keyword>
<dbReference type="OrthoDB" id="9788336at2"/>
<evidence type="ECO:0000256" key="5">
    <source>
        <dbReference type="ARBA" id="ARBA00023274"/>
    </source>
</evidence>
<dbReference type="Pfam" id="PF01281">
    <property type="entry name" value="Ribosomal_L9_N"/>
    <property type="match status" value="1"/>
</dbReference>
<organism evidence="9 10">
    <name type="scientific">Candidatus Avelusimicrobium gallicola</name>
    <dbReference type="NCBI Taxonomy" id="2562704"/>
    <lineage>
        <taxon>Bacteria</taxon>
        <taxon>Pseudomonadati</taxon>
        <taxon>Elusimicrobiota</taxon>
        <taxon>Elusimicrobia</taxon>
        <taxon>Elusimicrobiales</taxon>
        <taxon>Elusimicrobiaceae</taxon>
        <taxon>Candidatus Avelusimicrobium</taxon>
    </lineage>
</organism>
<dbReference type="AlphaFoldDB" id="A0A1Y4DE07"/>
<keyword evidence="4 7" id="KW-0689">Ribosomal protein</keyword>
<feature type="domain" description="Ribosomal protein L9" evidence="8">
    <location>
        <begin position="13"/>
        <end position="40"/>
    </location>
</feature>
<evidence type="ECO:0000256" key="1">
    <source>
        <dbReference type="ARBA" id="ARBA00010605"/>
    </source>
</evidence>
<dbReference type="PROSITE" id="PS00651">
    <property type="entry name" value="RIBOSOMAL_L9"/>
    <property type="match status" value="1"/>
</dbReference>
<dbReference type="InterPro" id="IPR020594">
    <property type="entry name" value="Ribosomal_bL9_bac/chp"/>
</dbReference>
<dbReference type="GO" id="GO:1990904">
    <property type="term" value="C:ribonucleoprotein complex"/>
    <property type="evidence" value="ECO:0007669"/>
    <property type="project" value="UniProtKB-KW"/>
</dbReference>
<evidence type="ECO:0000256" key="4">
    <source>
        <dbReference type="ARBA" id="ARBA00022980"/>
    </source>
</evidence>
<proteinExistence type="inferred from homology"/>
<dbReference type="SUPFAM" id="SSF55653">
    <property type="entry name" value="Ribosomal protein L9 C-domain"/>
    <property type="match status" value="1"/>
</dbReference>
<evidence type="ECO:0000256" key="3">
    <source>
        <dbReference type="ARBA" id="ARBA00022884"/>
    </source>
</evidence>
<dbReference type="Gene3D" id="3.40.5.10">
    <property type="entry name" value="Ribosomal protein L9, N-terminal domain"/>
    <property type="match status" value="1"/>
</dbReference>
<dbReference type="HAMAP" id="MF_00503">
    <property type="entry name" value="Ribosomal_bL9"/>
    <property type="match status" value="1"/>
</dbReference>
<dbReference type="SUPFAM" id="SSF55658">
    <property type="entry name" value="L9 N-domain-like"/>
    <property type="match status" value="1"/>
</dbReference>
<comment type="caution">
    <text evidence="9">The sequence shown here is derived from an EMBL/GenBank/DDBJ whole genome shotgun (WGS) entry which is preliminary data.</text>
</comment>
<dbReference type="InterPro" id="IPR020070">
    <property type="entry name" value="Ribosomal_bL9_N"/>
</dbReference>
<keyword evidence="5 7" id="KW-0687">Ribonucleoprotein</keyword>
<evidence type="ECO:0000256" key="2">
    <source>
        <dbReference type="ARBA" id="ARBA00022730"/>
    </source>
</evidence>
<dbReference type="InterPro" id="IPR000244">
    <property type="entry name" value="Ribosomal_bL9"/>
</dbReference>
<dbReference type="Proteomes" id="UP000196368">
    <property type="component" value="Unassembled WGS sequence"/>
</dbReference>
<evidence type="ECO:0000259" key="8">
    <source>
        <dbReference type="PROSITE" id="PS00651"/>
    </source>
</evidence>
<dbReference type="GO" id="GO:0019843">
    <property type="term" value="F:rRNA binding"/>
    <property type="evidence" value="ECO:0007669"/>
    <property type="project" value="UniProtKB-UniRule"/>
</dbReference>
<accession>A0A1Y4DE07</accession>
<dbReference type="InterPro" id="IPR020069">
    <property type="entry name" value="Ribosomal_bL9_C"/>
</dbReference>
<keyword evidence="10" id="KW-1185">Reference proteome</keyword>
<evidence type="ECO:0000313" key="9">
    <source>
        <dbReference type="EMBL" id="OUO57354.1"/>
    </source>
</evidence>
<dbReference type="InterPro" id="IPR036791">
    <property type="entry name" value="Ribosomal_bL9_C_sf"/>
</dbReference>
<dbReference type="InterPro" id="IPR036935">
    <property type="entry name" value="Ribosomal_bL9_N_sf"/>
</dbReference>
<evidence type="ECO:0000256" key="6">
    <source>
        <dbReference type="ARBA" id="ARBA00035292"/>
    </source>
</evidence>